<keyword evidence="3" id="KW-1185">Reference proteome</keyword>
<dbReference type="Proteomes" id="UP001151760">
    <property type="component" value="Unassembled WGS sequence"/>
</dbReference>
<feature type="compositionally biased region" description="Acidic residues" evidence="1">
    <location>
        <begin position="17"/>
        <end position="46"/>
    </location>
</feature>
<evidence type="ECO:0000313" key="3">
    <source>
        <dbReference type="Proteomes" id="UP001151760"/>
    </source>
</evidence>
<accession>A0ABQ5HMD5</accession>
<protein>
    <submittedName>
        <fullName evidence="2">Uncharacterized protein</fullName>
    </submittedName>
</protein>
<sequence length="125" mass="14573">MQVAQVMELVPNQSDDNSNDNDSDDVTNDDDDDDVDSDTDGDNEASDSEKTNFDEDENPNLNQKKDKEEYKEEYVRTLDNYEFFDDEEEYEELYKDVNLRLKDAKHEEEWKGDAEMTYASRGDGS</sequence>
<feature type="region of interest" description="Disordered" evidence="1">
    <location>
        <begin position="1"/>
        <end position="72"/>
    </location>
</feature>
<feature type="compositionally biased region" description="Basic and acidic residues" evidence="1">
    <location>
        <begin position="63"/>
        <end position="72"/>
    </location>
</feature>
<name>A0ABQ5HMD5_9ASTR</name>
<evidence type="ECO:0000313" key="2">
    <source>
        <dbReference type="EMBL" id="GJT88410.1"/>
    </source>
</evidence>
<comment type="caution">
    <text evidence="2">The sequence shown here is derived from an EMBL/GenBank/DDBJ whole genome shotgun (WGS) entry which is preliminary data.</text>
</comment>
<dbReference type="EMBL" id="BQNB010019728">
    <property type="protein sequence ID" value="GJT88410.1"/>
    <property type="molecule type" value="Genomic_DNA"/>
</dbReference>
<organism evidence="2 3">
    <name type="scientific">Tanacetum coccineum</name>
    <dbReference type="NCBI Taxonomy" id="301880"/>
    <lineage>
        <taxon>Eukaryota</taxon>
        <taxon>Viridiplantae</taxon>
        <taxon>Streptophyta</taxon>
        <taxon>Embryophyta</taxon>
        <taxon>Tracheophyta</taxon>
        <taxon>Spermatophyta</taxon>
        <taxon>Magnoliopsida</taxon>
        <taxon>eudicotyledons</taxon>
        <taxon>Gunneridae</taxon>
        <taxon>Pentapetalae</taxon>
        <taxon>asterids</taxon>
        <taxon>campanulids</taxon>
        <taxon>Asterales</taxon>
        <taxon>Asteraceae</taxon>
        <taxon>Asteroideae</taxon>
        <taxon>Anthemideae</taxon>
        <taxon>Anthemidinae</taxon>
        <taxon>Tanacetum</taxon>
    </lineage>
</organism>
<evidence type="ECO:0000256" key="1">
    <source>
        <dbReference type="SAM" id="MobiDB-lite"/>
    </source>
</evidence>
<gene>
    <name evidence="2" type="ORF">Tco_1070127</name>
</gene>
<proteinExistence type="predicted"/>
<reference evidence="2" key="1">
    <citation type="journal article" date="2022" name="Int. J. Mol. Sci.">
        <title>Draft Genome of Tanacetum Coccineum: Genomic Comparison of Closely Related Tanacetum-Family Plants.</title>
        <authorList>
            <person name="Yamashiro T."/>
            <person name="Shiraishi A."/>
            <person name="Nakayama K."/>
            <person name="Satake H."/>
        </authorList>
    </citation>
    <scope>NUCLEOTIDE SEQUENCE</scope>
</reference>
<reference evidence="2" key="2">
    <citation type="submission" date="2022-01" db="EMBL/GenBank/DDBJ databases">
        <authorList>
            <person name="Yamashiro T."/>
            <person name="Shiraishi A."/>
            <person name="Satake H."/>
            <person name="Nakayama K."/>
        </authorList>
    </citation>
    <scope>NUCLEOTIDE SEQUENCE</scope>
</reference>